<dbReference type="EMBL" id="CVRI01000011">
    <property type="protein sequence ID" value="CRK89195.1"/>
    <property type="molecule type" value="Genomic_DNA"/>
</dbReference>
<evidence type="ECO:0000313" key="3">
    <source>
        <dbReference type="Proteomes" id="UP000183832"/>
    </source>
</evidence>
<keyword evidence="3" id="KW-1185">Reference proteome</keyword>
<reference evidence="2 3" key="1">
    <citation type="submission" date="2015-04" db="EMBL/GenBank/DDBJ databases">
        <authorList>
            <person name="Syromyatnikov M.Y."/>
            <person name="Popov V.N."/>
        </authorList>
    </citation>
    <scope>NUCLEOTIDE SEQUENCE [LARGE SCALE GENOMIC DNA]</scope>
</reference>
<proteinExistence type="predicted"/>
<feature type="compositionally biased region" description="Basic residues" evidence="1">
    <location>
        <begin position="63"/>
        <end position="72"/>
    </location>
</feature>
<accession>A0A1J1HMN0</accession>
<gene>
    <name evidence="2" type="ORF">CLUMA_CG002955</name>
</gene>
<dbReference type="Proteomes" id="UP000183832">
    <property type="component" value="Unassembled WGS sequence"/>
</dbReference>
<dbReference type="AlphaFoldDB" id="A0A1J1HMN0"/>
<feature type="region of interest" description="Disordered" evidence="1">
    <location>
        <begin position="46"/>
        <end position="72"/>
    </location>
</feature>
<evidence type="ECO:0000256" key="1">
    <source>
        <dbReference type="SAM" id="MobiDB-lite"/>
    </source>
</evidence>
<organism evidence="2 3">
    <name type="scientific">Clunio marinus</name>
    <dbReference type="NCBI Taxonomy" id="568069"/>
    <lineage>
        <taxon>Eukaryota</taxon>
        <taxon>Metazoa</taxon>
        <taxon>Ecdysozoa</taxon>
        <taxon>Arthropoda</taxon>
        <taxon>Hexapoda</taxon>
        <taxon>Insecta</taxon>
        <taxon>Pterygota</taxon>
        <taxon>Neoptera</taxon>
        <taxon>Endopterygota</taxon>
        <taxon>Diptera</taxon>
        <taxon>Nematocera</taxon>
        <taxon>Chironomoidea</taxon>
        <taxon>Chironomidae</taxon>
        <taxon>Clunio</taxon>
    </lineage>
</organism>
<name>A0A1J1HMN0_9DIPT</name>
<sequence length="72" mass="8566">MLHIKQLNISHQRTRYGERNKKGLTPHILNRFSVLKIRSTNVDTHNISLTHKKKSDENGSKERWKKTFGRKQ</sequence>
<protein>
    <submittedName>
        <fullName evidence="2">CLUMA_CG002955, isoform A</fullName>
    </submittedName>
</protein>
<evidence type="ECO:0000313" key="2">
    <source>
        <dbReference type="EMBL" id="CRK89195.1"/>
    </source>
</evidence>